<dbReference type="InterPro" id="IPR029063">
    <property type="entry name" value="SAM-dependent_MTases_sf"/>
</dbReference>
<name>A0A1F7WVS2_9BACT</name>
<evidence type="ECO:0000313" key="1">
    <source>
        <dbReference type="EMBL" id="OGM06185.1"/>
    </source>
</evidence>
<organism evidence="1 2">
    <name type="scientific">Candidatus Woesebacteria bacterium GWB1_43_5</name>
    <dbReference type="NCBI Taxonomy" id="1802474"/>
    <lineage>
        <taxon>Bacteria</taxon>
        <taxon>Candidatus Woeseibacteriota</taxon>
    </lineage>
</organism>
<dbReference type="PROSITE" id="PS00092">
    <property type="entry name" value="N6_MTASE"/>
    <property type="match status" value="1"/>
</dbReference>
<proteinExistence type="predicted"/>
<dbReference type="EMBL" id="MGFM01000001">
    <property type="protein sequence ID" value="OGM06185.1"/>
    <property type="molecule type" value="Genomic_DNA"/>
</dbReference>
<dbReference type="Proteomes" id="UP000178812">
    <property type="component" value="Unassembled WGS sequence"/>
</dbReference>
<dbReference type="SUPFAM" id="SSF53335">
    <property type="entry name" value="S-adenosyl-L-methionine-dependent methyltransferases"/>
    <property type="match status" value="1"/>
</dbReference>
<evidence type="ECO:0008006" key="3">
    <source>
        <dbReference type="Google" id="ProtNLM"/>
    </source>
</evidence>
<dbReference type="AlphaFoldDB" id="A0A1F7WVS2"/>
<accession>A0A1F7WVS2</accession>
<evidence type="ECO:0000313" key="2">
    <source>
        <dbReference type="Proteomes" id="UP000178812"/>
    </source>
</evidence>
<comment type="caution">
    <text evidence="1">The sequence shown here is derived from an EMBL/GenBank/DDBJ whole genome shotgun (WGS) entry which is preliminary data.</text>
</comment>
<sequence length="216" mass="24872">MQTICECGHKIEYERSDILNAHYVCCGDSTKSEDVAKLMGGFRADLVITDPPYNVNYSGQGKKTSNKIENDNMSRESFRAFLLATFNCYKEAAKVSAPFYWQHLIATKKPRKFPRLFMCAIQVVHRGISRMQWNPLASISEIRSSGIKPSQAWAGVITDGNMSRFFMPLLRTRSTNFMEIVHNIRYWMRNGILIKSSKTLKNIAKKWIKEVRQFGK</sequence>
<gene>
    <name evidence="1" type="ORF">A2125_00870</name>
</gene>
<dbReference type="InterPro" id="IPR002052">
    <property type="entry name" value="DNA_methylase_N6_adenine_CS"/>
</dbReference>
<dbReference type="GO" id="GO:0008168">
    <property type="term" value="F:methyltransferase activity"/>
    <property type="evidence" value="ECO:0007669"/>
    <property type="project" value="InterPro"/>
</dbReference>
<dbReference type="GO" id="GO:0003676">
    <property type="term" value="F:nucleic acid binding"/>
    <property type="evidence" value="ECO:0007669"/>
    <property type="project" value="InterPro"/>
</dbReference>
<reference evidence="1 2" key="1">
    <citation type="journal article" date="2016" name="Nat. Commun.">
        <title>Thousands of microbial genomes shed light on interconnected biogeochemical processes in an aquifer system.</title>
        <authorList>
            <person name="Anantharaman K."/>
            <person name="Brown C.T."/>
            <person name="Hug L.A."/>
            <person name="Sharon I."/>
            <person name="Castelle C.J."/>
            <person name="Probst A.J."/>
            <person name="Thomas B.C."/>
            <person name="Singh A."/>
            <person name="Wilkins M.J."/>
            <person name="Karaoz U."/>
            <person name="Brodie E.L."/>
            <person name="Williams K.H."/>
            <person name="Hubbard S.S."/>
            <person name="Banfield J.F."/>
        </authorList>
    </citation>
    <scope>NUCLEOTIDE SEQUENCE [LARGE SCALE GENOMIC DNA]</scope>
</reference>
<protein>
    <recommendedName>
        <fullName evidence="3">DNA methylase N-4/N-6 domain-containing protein</fullName>
    </recommendedName>
</protein>
<dbReference type="Gene3D" id="3.40.50.150">
    <property type="entry name" value="Vaccinia Virus protein VP39"/>
    <property type="match status" value="1"/>
</dbReference>
<dbReference type="GO" id="GO:0032259">
    <property type="term" value="P:methylation"/>
    <property type="evidence" value="ECO:0007669"/>
    <property type="project" value="InterPro"/>
</dbReference>